<reference evidence="1" key="1">
    <citation type="submission" date="2016-06" db="UniProtKB">
        <authorList>
            <consortium name="WormBaseParasite"/>
        </authorList>
    </citation>
    <scope>IDENTIFICATION</scope>
</reference>
<accession>A0A183D1F6</accession>
<dbReference type="WBParaSite" id="GPUH_0000255201-mRNA-1">
    <property type="protein sequence ID" value="GPUH_0000255201-mRNA-1"/>
    <property type="gene ID" value="GPUH_0000255201"/>
</dbReference>
<dbReference type="AlphaFoldDB" id="A0A183D1F6"/>
<name>A0A183D1F6_9BILA</name>
<proteinExistence type="predicted"/>
<evidence type="ECO:0000313" key="1">
    <source>
        <dbReference type="WBParaSite" id="GPUH_0000255201-mRNA-1"/>
    </source>
</evidence>
<sequence length="91" mass="10642">LTPKAIESSRRAGFDERLCYGDIVLGFRIFRIRRLRCAQVNPRRTPDDETRLATRKASTLSVADLWRNKAWWQNILIPPKKMLNYNLAPSQ</sequence>
<protein>
    <submittedName>
        <fullName evidence="1">Transposase</fullName>
    </submittedName>
</protein>
<organism evidence="1">
    <name type="scientific">Gongylonema pulchrum</name>
    <dbReference type="NCBI Taxonomy" id="637853"/>
    <lineage>
        <taxon>Eukaryota</taxon>
        <taxon>Metazoa</taxon>
        <taxon>Ecdysozoa</taxon>
        <taxon>Nematoda</taxon>
        <taxon>Chromadorea</taxon>
        <taxon>Rhabditida</taxon>
        <taxon>Spirurina</taxon>
        <taxon>Spiruromorpha</taxon>
        <taxon>Spiruroidea</taxon>
        <taxon>Gongylonematidae</taxon>
        <taxon>Gongylonema</taxon>
    </lineage>
</organism>